<evidence type="ECO:0000256" key="4">
    <source>
        <dbReference type="ARBA" id="ARBA00022692"/>
    </source>
</evidence>
<feature type="transmembrane region" description="Helical" evidence="7">
    <location>
        <begin position="282"/>
        <end position="306"/>
    </location>
</feature>
<feature type="transmembrane region" description="Helical" evidence="7">
    <location>
        <begin position="86"/>
        <end position="107"/>
    </location>
</feature>
<evidence type="ECO:0000259" key="8">
    <source>
        <dbReference type="Pfam" id="PF06808"/>
    </source>
</evidence>
<dbReference type="RefSeq" id="WP_107673510.1">
    <property type="nucleotide sequence ID" value="NZ_PZKE01000009.1"/>
</dbReference>
<accession>A0A2T4J858</accession>
<dbReference type="PIRSF" id="PIRSF006066">
    <property type="entry name" value="HI0050"/>
    <property type="match status" value="1"/>
</dbReference>
<feature type="transmembrane region" description="Helical" evidence="7">
    <location>
        <begin position="410"/>
        <end position="434"/>
    </location>
</feature>
<evidence type="ECO:0000256" key="3">
    <source>
        <dbReference type="ARBA" id="ARBA00022519"/>
    </source>
</evidence>
<dbReference type="InterPro" id="IPR010656">
    <property type="entry name" value="DctM"/>
</dbReference>
<sequence length="440" mass="46895">MSALIIFGLLIALMLTGMPISISLGLTVLTFLFTMTEVPIDTVALKLFTGIEKFEIMAIPFFILAGNFLTHGGVAKRMINFATAMVGHWHGGLGLAGVIACALFAAVSGSSPATVVAIGSVILPAMVAQGFPKQFGAGVITTSGALGILIPPSIVMVMYAVATSGMQVPGPDGQIVDSASVGELFMAGVVPGLMLAGFLAFTTWYRARKFGYPRLAKANFGARWTAFREAIWGLLLIVVVIGGIYTGIFTPTEAAAMSAVYAFIVAVFVYKDMKLKDVPRVLLSSANMSAMLLYIITNAVLFSFLMAHEGIPQALGEWMVNAGLSWWVFLIIVNILLLAAGNFMEPSSIVLIMAPILFPVAVRLGIDPVHFGIMIVVNMEVGMCHPPVGLNLYVASGITRMGITELTVAVWPWLLTMLVFLLLVTYVPAISLFLPHLLGM</sequence>
<evidence type="ECO:0000313" key="10">
    <source>
        <dbReference type="Proteomes" id="UP000241362"/>
    </source>
</evidence>
<evidence type="ECO:0000256" key="1">
    <source>
        <dbReference type="ARBA" id="ARBA00004429"/>
    </source>
</evidence>
<proteinExistence type="inferred from homology"/>
<keyword evidence="2" id="KW-1003">Cell membrane</keyword>
<dbReference type="InterPro" id="IPR004681">
    <property type="entry name" value="TRAP_DctM"/>
</dbReference>
<evidence type="ECO:0000256" key="2">
    <source>
        <dbReference type="ARBA" id="ARBA00022475"/>
    </source>
</evidence>
<keyword evidence="3 7" id="KW-0997">Cell inner membrane</keyword>
<evidence type="ECO:0000256" key="5">
    <source>
        <dbReference type="ARBA" id="ARBA00022989"/>
    </source>
</evidence>
<feature type="transmembrane region" description="Helical" evidence="7">
    <location>
        <begin position="349"/>
        <end position="366"/>
    </location>
</feature>
<dbReference type="PANTHER" id="PTHR33362:SF5">
    <property type="entry name" value="C4-DICARBOXYLATE TRAP TRANSPORTER LARGE PERMEASE PROTEIN DCTM"/>
    <property type="match status" value="1"/>
</dbReference>
<keyword evidence="5 7" id="KW-1133">Transmembrane helix</keyword>
<evidence type="ECO:0000313" key="9">
    <source>
        <dbReference type="EMBL" id="PTE14084.1"/>
    </source>
</evidence>
<feature type="transmembrane region" description="Helical" evidence="7">
    <location>
        <begin position="254"/>
        <end position="270"/>
    </location>
</feature>
<comment type="caution">
    <text evidence="9">The sequence shown here is derived from an EMBL/GenBank/DDBJ whole genome shotgun (WGS) entry which is preliminary data.</text>
</comment>
<feature type="transmembrane region" description="Helical" evidence="7">
    <location>
        <begin position="318"/>
        <end position="337"/>
    </location>
</feature>
<keyword evidence="7" id="KW-0813">Transport</keyword>
<dbReference type="NCBIfam" id="TIGR00786">
    <property type="entry name" value="dctM"/>
    <property type="match status" value="1"/>
</dbReference>
<feature type="transmembrane region" description="Helical" evidence="7">
    <location>
        <begin position="184"/>
        <end position="205"/>
    </location>
</feature>
<gene>
    <name evidence="9" type="ORF">C5F44_10615</name>
</gene>
<dbReference type="GO" id="GO:0022857">
    <property type="term" value="F:transmembrane transporter activity"/>
    <property type="evidence" value="ECO:0007669"/>
    <property type="project" value="UniProtKB-UniRule"/>
</dbReference>
<dbReference type="PANTHER" id="PTHR33362">
    <property type="entry name" value="SIALIC ACID TRAP TRANSPORTER PERMEASE PROTEIN SIAT-RELATED"/>
    <property type="match status" value="1"/>
</dbReference>
<organism evidence="9 10">
    <name type="scientific">Fuscovulum blasticum DSM 2131</name>
    <dbReference type="NCBI Taxonomy" id="1188250"/>
    <lineage>
        <taxon>Bacteria</taxon>
        <taxon>Pseudomonadati</taxon>
        <taxon>Pseudomonadota</taxon>
        <taxon>Alphaproteobacteria</taxon>
        <taxon>Rhodobacterales</taxon>
        <taxon>Paracoccaceae</taxon>
        <taxon>Pseudogemmobacter</taxon>
    </lineage>
</organism>
<feature type="transmembrane region" description="Helical" evidence="7">
    <location>
        <begin position="56"/>
        <end position="74"/>
    </location>
</feature>
<reference evidence="9 10" key="1">
    <citation type="submission" date="2018-03" db="EMBL/GenBank/DDBJ databases">
        <title>Rhodobacter blasticus.</title>
        <authorList>
            <person name="Meyer T.E."/>
            <person name="Miller S."/>
            <person name="Lodha T."/>
            <person name="Gandham S."/>
            <person name="Chintalapati S."/>
            <person name="Chintalapati V.R."/>
        </authorList>
    </citation>
    <scope>NUCLEOTIDE SEQUENCE [LARGE SCALE GENOMIC DNA]</scope>
    <source>
        <strain evidence="9 10">DSM 2131</strain>
    </source>
</reference>
<dbReference type="EMBL" id="PZKE01000009">
    <property type="protein sequence ID" value="PTE14084.1"/>
    <property type="molecule type" value="Genomic_DNA"/>
</dbReference>
<keyword evidence="4 7" id="KW-0812">Transmembrane</keyword>
<evidence type="ECO:0000256" key="7">
    <source>
        <dbReference type="RuleBase" id="RU369079"/>
    </source>
</evidence>
<comment type="subunit">
    <text evidence="7">The complex comprises the extracytoplasmic solute receptor protein and the two transmembrane proteins.</text>
</comment>
<name>A0A2T4J858_FUSBL</name>
<dbReference type="Pfam" id="PF06808">
    <property type="entry name" value="DctM"/>
    <property type="match status" value="1"/>
</dbReference>
<comment type="subcellular location">
    <subcellularLocation>
        <location evidence="1 7">Cell inner membrane</location>
        <topology evidence="1 7">Multi-pass membrane protein</topology>
    </subcellularLocation>
</comment>
<protein>
    <recommendedName>
        <fullName evidence="7">TRAP transporter large permease protein</fullName>
    </recommendedName>
</protein>
<dbReference type="GO" id="GO:0005886">
    <property type="term" value="C:plasma membrane"/>
    <property type="evidence" value="ECO:0007669"/>
    <property type="project" value="UniProtKB-SubCell"/>
</dbReference>
<feature type="transmembrane region" description="Helical" evidence="7">
    <location>
        <begin position="143"/>
        <end position="164"/>
    </location>
</feature>
<comment type="function">
    <text evidence="7">Part of the tripartite ATP-independent periplasmic (TRAP) transport system.</text>
</comment>
<feature type="domain" description="TRAP C4-dicarboxylate transport system permease DctM subunit" evidence="8">
    <location>
        <begin position="7"/>
        <end position="430"/>
    </location>
</feature>
<dbReference type="AlphaFoldDB" id="A0A2T4J858"/>
<keyword evidence="10" id="KW-1185">Reference proteome</keyword>
<dbReference type="Proteomes" id="UP000241362">
    <property type="component" value="Unassembled WGS sequence"/>
</dbReference>
<evidence type="ECO:0000256" key="6">
    <source>
        <dbReference type="ARBA" id="ARBA00023136"/>
    </source>
</evidence>
<keyword evidence="6 7" id="KW-0472">Membrane</keyword>
<feature type="transmembrane region" description="Helical" evidence="7">
    <location>
        <begin position="226"/>
        <end position="248"/>
    </location>
</feature>
<comment type="similarity">
    <text evidence="7">Belongs to the TRAP transporter large permease family.</text>
</comment>
<feature type="transmembrane region" description="Helical" evidence="7">
    <location>
        <begin position="113"/>
        <end position="131"/>
    </location>
</feature>